<dbReference type="Gene3D" id="2.30.30.40">
    <property type="entry name" value="SH3 Domains"/>
    <property type="match status" value="1"/>
</dbReference>
<dbReference type="GeneTree" id="ENSGT00950000183047"/>
<dbReference type="Gene3D" id="6.10.140.470">
    <property type="match status" value="1"/>
</dbReference>
<dbReference type="InterPro" id="IPR001060">
    <property type="entry name" value="FCH_dom"/>
</dbReference>
<evidence type="ECO:0000256" key="18">
    <source>
        <dbReference type="SAM" id="MobiDB-lite"/>
    </source>
</evidence>
<dbReference type="GO" id="GO:0008289">
    <property type="term" value="F:lipid binding"/>
    <property type="evidence" value="ECO:0007669"/>
    <property type="project" value="UniProtKB-KW"/>
</dbReference>
<evidence type="ECO:0000256" key="7">
    <source>
        <dbReference type="ARBA" id="ARBA00022475"/>
    </source>
</evidence>
<dbReference type="Ensembl" id="ENSDLAT00005043338.2">
    <property type="protein sequence ID" value="ENSDLAP00005040602.1"/>
    <property type="gene ID" value="ENSDLAG00005018006.2"/>
</dbReference>
<keyword evidence="9" id="KW-0254">Endocytosis</keyword>
<dbReference type="InterPro" id="IPR027267">
    <property type="entry name" value="AH/BAR_dom_sf"/>
</dbReference>
<sequence>MDWGTELWDQYDIIEKHTQSGLELVEKYVKFVKERTEIEQNYAKQLRNLSKKYNLKRSSKDEPECRFSSYQSFLEILNEMNDYAGQRELIAENMMMSICIDLTKYLQELKQERKTYLMEAKKAQQSLESTYKQLDGSKKRFEREWREAERAAQYAEKTDQDINATKADVEKAKQQAHMRAHVAEECKNDYAAQLQKYNKEQNQFYFNDMPLIFNKLQDLDERRVRKLAQGYILFSDTEKHVMPIIGKCLEGITKAGTNVNERNDSVIVIEQNKSGFERPGDVEFEDYSQGINRASSDSSLGTPKGPMDLLGKNRSKNFWLFSKRSKKFTPERIMPTVTEDFAHLPPEQRRKRLQQKLEEICKELQKEVDQSEALGKMKDVYEKNPQMGDPASLASQISQTSQNIERLRGELNKYETWLAEAGGRGDTLRYKSHTFNNNGAHDVHSPDGAHSDESTPDPSQAIYAEFDDDFEDEELTAPIGKCTAMYNFPGASEGTISMQEGEVLAVVEEDKGDGWTRVRRNNGDEGYIPTSYVTISLNK</sequence>
<dbReference type="Pfam" id="PF00018">
    <property type="entry name" value="SH3_1"/>
    <property type="match status" value="1"/>
</dbReference>
<dbReference type="FunFam" id="2.30.30.40:FF:000017">
    <property type="entry name" value="Formin-binding protein 1-like isoform 1"/>
    <property type="match status" value="1"/>
</dbReference>
<keyword evidence="6 15" id="KW-0728">SH3 domain</keyword>
<evidence type="ECO:0000256" key="12">
    <source>
        <dbReference type="ARBA" id="ARBA00023136"/>
    </source>
</evidence>
<keyword evidence="14" id="KW-0458">Lysosome</keyword>
<evidence type="ECO:0000256" key="17">
    <source>
        <dbReference type="SAM" id="Coils"/>
    </source>
</evidence>
<keyword evidence="10 16" id="KW-0175">Coiled coil</keyword>
<dbReference type="GO" id="GO:0005886">
    <property type="term" value="C:plasma membrane"/>
    <property type="evidence" value="ECO:0007669"/>
    <property type="project" value="UniProtKB-SubCell"/>
</dbReference>
<dbReference type="SUPFAM" id="SSF50044">
    <property type="entry name" value="SH3-domain"/>
    <property type="match status" value="1"/>
</dbReference>
<dbReference type="InterPro" id="IPR036028">
    <property type="entry name" value="SH3-like_dom_sf"/>
</dbReference>
<dbReference type="CDD" id="cd07653">
    <property type="entry name" value="F-BAR_CIP4-like"/>
    <property type="match status" value="1"/>
</dbReference>
<dbReference type="PROSITE" id="PS50002">
    <property type="entry name" value="SH3"/>
    <property type="match status" value="1"/>
</dbReference>
<evidence type="ECO:0000256" key="10">
    <source>
        <dbReference type="ARBA" id="ARBA00023054"/>
    </source>
</evidence>
<name>A0A8C4HDG7_DICLA</name>
<dbReference type="CDD" id="cd11628">
    <property type="entry name" value="HR1_CIP4_FNBP1L"/>
    <property type="match status" value="1"/>
</dbReference>
<reference evidence="22" key="1">
    <citation type="submission" date="2025-08" db="UniProtKB">
        <authorList>
            <consortium name="Ensembl"/>
        </authorList>
    </citation>
    <scope>IDENTIFICATION</scope>
</reference>
<feature type="coiled-coil region" evidence="17">
    <location>
        <begin position="106"/>
        <end position="203"/>
    </location>
</feature>
<keyword evidence="13" id="KW-0206">Cytoskeleton</keyword>
<comment type="subcellular location">
    <subcellularLocation>
        <location evidence="1">Cell membrane</location>
    </subcellularLocation>
    <subcellularLocation>
        <location evidence="4">Cytoplasm</location>
        <location evidence="4">Cell cortex</location>
    </subcellularLocation>
    <subcellularLocation>
        <location evidence="2">Cytoplasm</location>
        <location evidence="2">Cytoskeleton</location>
    </subcellularLocation>
    <subcellularLocation>
        <location evidence="3">Lysosome</location>
    </subcellularLocation>
</comment>
<evidence type="ECO:0000259" key="21">
    <source>
        <dbReference type="PROSITE" id="PS51860"/>
    </source>
</evidence>
<proteinExistence type="inferred from homology"/>
<dbReference type="PANTHER" id="PTHR15735">
    <property type="entry name" value="FCH AND DOUBLE SH3 DOMAINS PROTEIN"/>
    <property type="match status" value="1"/>
</dbReference>
<evidence type="ECO:0000256" key="6">
    <source>
        <dbReference type="ARBA" id="ARBA00022443"/>
    </source>
</evidence>
<evidence type="ECO:0000313" key="23">
    <source>
        <dbReference type="Proteomes" id="UP000694389"/>
    </source>
</evidence>
<feature type="domain" description="SH3" evidence="19">
    <location>
        <begin position="477"/>
        <end position="538"/>
    </location>
</feature>
<evidence type="ECO:0000256" key="9">
    <source>
        <dbReference type="ARBA" id="ARBA00022583"/>
    </source>
</evidence>
<evidence type="ECO:0000256" key="2">
    <source>
        <dbReference type="ARBA" id="ARBA00004245"/>
    </source>
</evidence>
<feature type="compositionally biased region" description="Basic and acidic residues" evidence="18">
    <location>
        <begin position="441"/>
        <end position="453"/>
    </location>
</feature>
<evidence type="ECO:0000313" key="22">
    <source>
        <dbReference type="Ensembl" id="ENSDLAP00005040602.1"/>
    </source>
</evidence>
<dbReference type="FunFam" id="1.20.1270.60:FF:000002">
    <property type="entry name" value="Formin-binding protein 1-like isoform 1"/>
    <property type="match status" value="1"/>
</dbReference>
<dbReference type="Pfam" id="PF25610">
    <property type="entry name" value="HR1_TOCA"/>
    <property type="match status" value="1"/>
</dbReference>
<dbReference type="PANTHER" id="PTHR15735:SF17">
    <property type="entry name" value="CDC42-INTERACTING PROTEIN 4"/>
    <property type="match status" value="1"/>
</dbReference>
<comment type="similarity">
    <text evidence="5">Belongs to the FNBP1 family.</text>
</comment>
<dbReference type="GO" id="GO:0005764">
    <property type="term" value="C:lysosome"/>
    <property type="evidence" value="ECO:0007669"/>
    <property type="project" value="UniProtKB-SubCell"/>
</dbReference>
<evidence type="ECO:0000256" key="8">
    <source>
        <dbReference type="ARBA" id="ARBA00022490"/>
    </source>
</evidence>
<keyword evidence="11" id="KW-0446">Lipid-binding</keyword>
<keyword evidence="7" id="KW-1003">Cell membrane</keyword>
<evidence type="ECO:0000259" key="19">
    <source>
        <dbReference type="PROSITE" id="PS50002"/>
    </source>
</evidence>
<accession>A0A8C4HDG7</accession>
<dbReference type="AlphaFoldDB" id="A0A8C4HDG7"/>
<feature type="domain" description="F-BAR" evidence="20">
    <location>
        <begin position="1"/>
        <end position="264"/>
    </location>
</feature>
<dbReference type="GO" id="GO:0006897">
    <property type="term" value="P:endocytosis"/>
    <property type="evidence" value="ECO:0007669"/>
    <property type="project" value="UniProtKB-KW"/>
</dbReference>
<evidence type="ECO:0000256" key="14">
    <source>
        <dbReference type="ARBA" id="ARBA00023228"/>
    </source>
</evidence>
<protein>
    <submittedName>
        <fullName evidence="22">Thyroid hormone receptor interactor 10a</fullName>
    </submittedName>
</protein>
<evidence type="ECO:0000256" key="15">
    <source>
        <dbReference type="PROSITE-ProRule" id="PRU00192"/>
    </source>
</evidence>
<keyword evidence="12" id="KW-0472">Membrane</keyword>
<dbReference type="PROSITE" id="PS51741">
    <property type="entry name" value="F_BAR"/>
    <property type="match status" value="1"/>
</dbReference>
<dbReference type="SMART" id="SM00055">
    <property type="entry name" value="FCH"/>
    <property type="match status" value="1"/>
</dbReference>
<keyword evidence="23" id="KW-1185">Reference proteome</keyword>
<dbReference type="InterPro" id="IPR011072">
    <property type="entry name" value="HR1_rho-bd"/>
</dbReference>
<evidence type="ECO:0000256" key="16">
    <source>
        <dbReference type="PROSITE-ProRule" id="PRU01077"/>
    </source>
</evidence>
<dbReference type="InterPro" id="IPR001452">
    <property type="entry name" value="SH3_domain"/>
</dbReference>
<evidence type="ECO:0000256" key="1">
    <source>
        <dbReference type="ARBA" id="ARBA00004236"/>
    </source>
</evidence>
<dbReference type="SUPFAM" id="SSF103657">
    <property type="entry name" value="BAR/IMD domain-like"/>
    <property type="match status" value="1"/>
</dbReference>
<dbReference type="SMART" id="SM00326">
    <property type="entry name" value="SH3"/>
    <property type="match status" value="1"/>
</dbReference>
<feature type="domain" description="REM-1" evidence="21">
    <location>
        <begin position="343"/>
        <end position="420"/>
    </location>
</feature>
<evidence type="ECO:0000256" key="5">
    <source>
        <dbReference type="ARBA" id="ARBA00009426"/>
    </source>
</evidence>
<evidence type="ECO:0000256" key="4">
    <source>
        <dbReference type="ARBA" id="ARBA00004544"/>
    </source>
</evidence>
<evidence type="ECO:0000256" key="11">
    <source>
        <dbReference type="ARBA" id="ARBA00023121"/>
    </source>
</evidence>
<dbReference type="GO" id="GO:0005856">
    <property type="term" value="C:cytoskeleton"/>
    <property type="evidence" value="ECO:0007669"/>
    <property type="project" value="UniProtKB-SubCell"/>
</dbReference>
<feature type="region of interest" description="Disordered" evidence="18">
    <location>
        <begin position="430"/>
        <end position="460"/>
    </location>
</feature>
<dbReference type="GO" id="GO:0007165">
    <property type="term" value="P:signal transduction"/>
    <property type="evidence" value="ECO:0007669"/>
    <property type="project" value="InterPro"/>
</dbReference>
<dbReference type="Gene3D" id="1.20.1270.60">
    <property type="entry name" value="Arfaptin homology (AH) domain/BAR domain"/>
    <property type="match status" value="1"/>
</dbReference>
<evidence type="ECO:0000256" key="13">
    <source>
        <dbReference type="ARBA" id="ARBA00023212"/>
    </source>
</evidence>
<reference evidence="22" key="2">
    <citation type="submission" date="2025-09" db="UniProtKB">
        <authorList>
            <consortium name="Ensembl"/>
        </authorList>
    </citation>
    <scope>IDENTIFICATION</scope>
</reference>
<dbReference type="Proteomes" id="UP000694389">
    <property type="component" value="Unassembled WGS sequence"/>
</dbReference>
<dbReference type="PROSITE" id="PS51860">
    <property type="entry name" value="REM_1"/>
    <property type="match status" value="1"/>
</dbReference>
<dbReference type="InterPro" id="IPR031160">
    <property type="entry name" value="F_BAR_dom"/>
</dbReference>
<dbReference type="CDD" id="cd11911">
    <property type="entry name" value="SH3_CIP4-like"/>
    <property type="match status" value="1"/>
</dbReference>
<dbReference type="InterPro" id="IPR057871">
    <property type="entry name" value="HR1_CIP4_FNBP1L"/>
</dbReference>
<evidence type="ECO:0000259" key="20">
    <source>
        <dbReference type="PROSITE" id="PS51741"/>
    </source>
</evidence>
<dbReference type="InterPro" id="IPR057870">
    <property type="entry name" value="HR1_TOCA"/>
</dbReference>
<dbReference type="GO" id="GO:0005938">
    <property type="term" value="C:cell cortex"/>
    <property type="evidence" value="ECO:0007669"/>
    <property type="project" value="UniProtKB-SubCell"/>
</dbReference>
<evidence type="ECO:0000256" key="3">
    <source>
        <dbReference type="ARBA" id="ARBA00004371"/>
    </source>
</evidence>
<dbReference type="Pfam" id="PF00611">
    <property type="entry name" value="FCH"/>
    <property type="match status" value="1"/>
</dbReference>
<organism evidence="22 23">
    <name type="scientific">Dicentrarchus labrax</name>
    <name type="common">European seabass</name>
    <name type="synonym">Morone labrax</name>
    <dbReference type="NCBI Taxonomy" id="13489"/>
    <lineage>
        <taxon>Eukaryota</taxon>
        <taxon>Metazoa</taxon>
        <taxon>Chordata</taxon>
        <taxon>Craniata</taxon>
        <taxon>Vertebrata</taxon>
        <taxon>Euteleostomi</taxon>
        <taxon>Actinopterygii</taxon>
        <taxon>Neopterygii</taxon>
        <taxon>Teleostei</taxon>
        <taxon>Neoteleostei</taxon>
        <taxon>Acanthomorphata</taxon>
        <taxon>Eupercaria</taxon>
        <taxon>Moronidae</taxon>
        <taxon>Dicentrarchus</taxon>
    </lineage>
</organism>
<keyword evidence="8" id="KW-0963">Cytoplasm</keyword>